<dbReference type="Proteomes" id="UP000321026">
    <property type="component" value="Unassembled WGS sequence"/>
</dbReference>
<organism evidence="1 2">
    <name type="scientific">Candidatus Dojkabacteria bacterium</name>
    <dbReference type="NCBI Taxonomy" id="2099670"/>
    <lineage>
        <taxon>Bacteria</taxon>
        <taxon>Candidatus Dojkabacteria</taxon>
    </lineage>
</organism>
<dbReference type="EMBL" id="SSDS01000081">
    <property type="protein sequence ID" value="TXG76181.1"/>
    <property type="molecule type" value="Genomic_DNA"/>
</dbReference>
<name>A0A5C7J3S4_9BACT</name>
<protein>
    <submittedName>
        <fullName evidence="1">Uncharacterized protein</fullName>
    </submittedName>
</protein>
<reference evidence="1 2" key="1">
    <citation type="submission" date="2018-09" db="EMBL/GenBank/DDBJ databases">
        <title>Metagenome Assembled Genomes from an Advanced Water Purification Facility.</title>
        <authorList>
            <person name="Stamps B.W."/>
            <person name="Spear J.R."/>
        </authorList>
    </citation>
    <scope>NUCLEOTIDE SEQUENCE [LARGE SCALE GENOMIC DNA]</scope>
    <source>
        <strain evidence="1">Bin_63_2</strain>
    </source>
</reference>
<dbReference type="AlphaFoldDB" id="A0A5C7J3S4"/>
<evidence type="ECO:0000313" key="2">
    <source>
        <dbReference type="Proteomes" id="UP000321026"/>
    </source>
</evidence>
<sequence>MKVTGPIDMRSDGSKLDEALAKFEKEFSKEDKGFRFYHLVIDDEYDRATCDLVEKTYLDAGWKSATCKTSSENGERSGLTGLRLYAY</sequence>
<accession>A0A5C7J3S4</accession>
<gene>
    <name evidence="1" type="ORF">E6Q11_05110</name>
</gene>
<comment type="caution">
    <text evidence="1">The sequence shown here is derived from an EMBL/GenBank/DDBJ whole genome shotgun (WGS) entry which is preliminary data.</text>
</comment>
<evidence type="ECO:0000313" key="1">
    <source>
        <dbReference type="EMBL" id="TXG76181.1"/>
    </source>
</evidence>
<proteinExistence type="predicted"/>